<dbReference type="AlphaFoldDB" id="E4YCB0"/>
<dbReference type="Pfam" id="PF16457">
    <property type="entry name" value="PH_12"/>
    <property type="match status" value="1"/>
</dbReference>
<name>E4YCB0_OIKDI</name>
<dbReference type="InterPro" id="IPR001849">
    <property type="entry name" value="PH_domain"/>
</dbReference>
<dbReference type="EC" id="3.1.4.11" evidence="3 9"/>
<evidence type="ECO:0000256" key="6">
    <source>
        <dbReference type="ARBA" id="ARBA00023098"/>
    </source>
</evidence>
<evidence type="ECO:0000256" key="1">
    <source>
        <dbReference type="ARBA" id="ARBA00001913"/>
    </source>
</evidence>
<dbReference type="GO" id="GO:0032228">
    <property type="term" value="P:regulation of synaptic transmission, GABAergic"/>
    <property type="evidence" value="ECO:0007669"/>
    <property type="project" value="TreeGrafter"/>
</dbReference>
<dbReference type="PANTHER" id="PTHR10336:SF196">
    <property type="entry name" value="PHOSPHOINOSITIDE PHOSPHOLIPASE C"/>
    <property type="match status" value="1"/>
</dbReference>
<evidence type="ECO:0000256" key="5">
    <source>
        <dbReference type="ARBA" id="ARBA00022963"/>
    </source>
</evidence>
<comment type="catalytic activity">
    <reaction evidence="8">
        <text>a 1,2-diacyl-sn-glycero-3-phospho-(1D-myo-inositol-4,5-bisphosphate) + H2O = 1D-myo-inositol 1,4,5-trisphosphate + a 1,2-diacyl-sn-glycerol + H(+)</text>
        <dbReference type="Rhea" id="RHEA:33179"/>
        <dbReference type="ChEBI" id="CHEBI:15377"/>
        <dbReference type="ChEBI" id="CHEBI:15378"/>
        <dbReference type="ChEBI" id="CHEBI:17815"/>
        <dbReference type="ChEBI" id="CHEBI:58456"/>
        <dbReference type="ChEBI" id="CHEBI:203600"/>
        <dbReference type="EC" id="3.1.4.11"/>
    </reaction>
    <physiologicalReaction direction="left-to-right" evidence="8">
        <dbReference type="Rhea" id="RHEA:33180"/>
    </physiologicalReaction>
</comment>
<evidence type="ECO:0000256" key="8">
    <source>
        <dbReference type="ARBA" id="ARBA00023674"/>
    </source>
</evidence>
<evidence type="ECO:0000259" key="12">
    <source>
        <dbReference type="PROSITE" id="PS50008"/>
    </source>
</evidence>
<dbReference type="Gene3D" id="2.30.29.30">
    <property type="entry name" value="Pleckstrin-homology domain (PH domain)/Phosphotyrosine-binding domain (PTB)"/>
    <property type="match status" value="1"/>
</dbReference>
<evidence type="ECO:0000259" key="13">
    <source>
        <dbReference type="PROSITE" id="PS50222"/>
    </source>
</evidence>
<dbReference type="Gene3D" id="2.60.40.150">
    <property type="entry name" value="C2 domain"/>
    <property type="match status" value="1"/>
</dbReference>
<feature type="domain" description="PI-PLC Y-box" evidence="12">
    <location>
        <begin position="501"/>
        <end position="596"/>
    </location>
</feature>
<dbReference type="Pfam" id="PF00387">
    <property type="entry name" value="PI-PLC-Y"/>
    <property type="match status" value="1"/>
</dbReference>
<dbReference type="InterPro" id="IPR001192">
    <property type="entry name" value="PI-PLC_fam"/>
</dbReference>
<dbReference type="Gene3D" id="1.10.238.10">
    <property type="entry name" value="EF-hand"/>
    <property type="match status" value="1"/>
</dbReference>
<gene>
    <name evidence="14" type="ORF">GSOID_T00021076001</name>
</gene>
<keyword evidence="9" id="KW-0378">Hydrolase</keyword>
<keyword evidence="4" id="KW-0963">Cytoplasm</keyword>
<dbReference type="InterPro" id="IPR001711">
    <property type="entry name" value="PLipase_C_Pinositol-sp_Y"/>
</dbReference>
<feature type="domain" description="PH" evidence="10">
    <location>
        <begin position="1"/>
        <end position="109"/>
    </location>
</feature>
<dbReference type="GO" id="GO:0005737">
    <property type="term" value="C:cytoplasm"/>
    <property type="evidence" value="ECO:0007669"/>
    <property type="project" value="UniProtKB-SubCell"/>
</dbReference>
<organism evidence="14">
    <name type="scientific">Oikopleura dioica</name>
    <name type="common">Tunicate</name>
    <dbReference type="NCBI Taxonomy" id="34765"/>
    <lineage>
        <taxon>Eukaryota</taxon>
        <taxon>Metazoa</taxon>
        <taxon>Chordata</taxon>
        <taxon>Tunicata</taxon>
        <taxon>Appendicularia</taxon>
        <taxon>Copelata</taxon>
        <taxon>Oikopleuridae</taxon>
        <taxon>Oikopleura</taxon>
    </lineage>
</organism>
<dbReference type="InterPro" id="IPR015359">
    <property type="entry name" value="PLC_EF-hand-like"/>
</dbReference>
<dbReference type="SUPFAM" id="SSF47473">
    <property type="entry name" value="EF-hand"/>
    <property type="match status" value="1"/>
</dbReference>
<evidence type="ECO:0000256" key="3">
    <source>
        <dbReference type="ARBA" id="ARBA00012368"/>
    </source>
</evidence>
<keyword evidence="6 9" id="KW-0443">Lipid metabolism</keyword>
<evidence type="ECO:0000259" key="11">
    <source>
        <dbReference type="PROSITE" id="PS50004"/>
    </source>
</evidence>
<dbReference type="PROSITE" id="PS50003">
    <property type="entry name" value="PH_DOMAIN"/>
    <property type="match status" value="1"/>
</dbReference>
<dbReference type="CDD" id="cd00275">
    <property type="entry name" value="C2_PLC_like"/>
    <property type="match status" value="1"/>
</dbReference>
<dbReference type="GO" id="GO:0048015">
    <property type="term" value="P:phosphatidylinositol-mediated signaling"/>
    <property type="evidence" value="ECO:0007669"/>
    <property type="project" value="TreeGrafter"/>
</dbReference>
<dbReference type="Pfam" id="PF09279">
    <property type="entry name" value="EF-hand_like"/>
    <property type="match status" value="1"/>
</dbReference>
<dbReference type="InterPro" id="IPR002048">
    <property type="entry name" value="EF_hand_dom"/>
</dbReference>
<accession>E4YCB0</accession>
<dbReference type="InterPro" id="IPR000909">
    <property type="entry name" value="PLipase_C_PInositol-sp_X_dom"/>
</dbReference>
<dbReference type="PROSITE" id="PS50222">
    <property type="entry name" value="EF_HAND_2"/>
    <property type="match status" value="1"/>
</dbReference>
<dbReference type="Pfam" id="PF00168">
    <property type="entry name" value="C2"/>
    <property type="match status" value="1"/>
</dbReference>
<feature type="domain" description="C2" evidence="11">
    <location>
        <begin position="591"/>
        <end position="717"/>
    </location>
</feature>
<feature type="domain" description="EF-hand" evidence="13">
    <location>
        <begin position="124"/>
        <end position="159"/>
    </location>
</feature>
<dbReference type="CDD" id="cd08558">
    <property type="entry name" value="PI-PLCc_eukaryota"/>
    <property type="match status" value="1"/>
</dbReference>
<dbReference type="PROSITE" id="PS50008">
    <property type="entry name" value="PIPLC_Y_DOMAIN"/>
    <property type="match status" value="1"/>
</dbReference>
<dbReference type="PANTHER" id="PTHR10336">
    <property type="entry name" value="PHOSPHOINOSITIDE-SPECIFIC PHOSPHOLIPASE C FAMILY PROTEIN"/>
    <property type="match status" value="1"/>
</dbReference>
<dbReference type="Pfam" id="PF00388">
    <property type="entry name" value="PI-PLC-X"/>
    <property type="match status" value="1"/>
</dbReference>
<dbReference type="PRINTS" id="PR00390">
    <property type="entry name" value="PHPHLIPASEC"/>
</dbReference>
<dbReference type="GO" id="GO:0046488">
    <property type="term" value="P:phosphatidylinositol metabolic process"/>
    <property type="evidence" value="ECO:0007669"/>
    <property type="project" value="TreeGrafter"/>
</dbReference>
<proteinExistence type="predicted"/>
<dbReference type="InterPro" id="IPR017946">
    <property type="entry name" value="PLC-like_Pdiesterase_TIM-brl"/>
</dbReference>
<dbReference type="SMART" id="SM00233">
    <property type="entry name" value="PH"/>
    <property type="match status" value="1"/>
</dbReference>
<evidence type="ECO:0000313" key="14">
    <source>
        <dbReference type="EMBL" id="CBY33177.1"/>
    </source>
</evidence>
<evidence type="ECO:0000256" key="9">
    <source>
        <dbReference type="RuleBase" id="RU361133"/>
    </source>
</evidence>
<reference evidence="14" key="1">
    <citation type="journal article" date="2010" name="Science">
        <title>Plasticity of animal genome architecture unmasked by rapid evolution of a pelagic tunicate.</title>
        <authorList>
            <person name="Denoeud F."/>
            <person name="Henriet S."/>
            <person name="Mungpakdee S."/>
            <person name="Aury J.M."/>
            <person name="Da Silva C."/>
            <person name="Brinkmann H."/>
            <person name="Mikhaleva J."/>
            <person name="Olsen L.C."/>
            <person name="Jubin C."/>
            <person name="Canestro C."/>
            <person name="Bouquet J.M."/>
            <person name="Danks G."/>
            <person name="Poulain J."/>
            <person name="Campsteijn C."/>
            <person name="Adamski M."/>
            <person name="Cross I."/>
            <person name="Yadetie F."/>
            <person name="Muffato M."/>
            <person name="Louis A."/>
            <person name="Butcher S."/>
            <person name="Tsagkogeorga G."/>
            <person name="Konrad A."/>
            <person name="Singh S."/>
            <person name="Jensen M.F."/>
            <person name="Cong E.H."/>
            <person name="Eikeseth-Otteraa H."/>
            <person name="Noel B."/>
            <person name="Anthouard V."/>
            <person name="Porcel B.M."/>
            <person name="Kachouri-Lafond R."/>
            <person name="Nishino A."/>
            <person name="Ugolini M."/>
            <person name="Chourrout P."/>
            <person name="Nishida H."/>
            <person name="Aasland R."/>
            <person name="Huzurbazar S."/>
            <person name="Westhof E."/>
            <person name="Delsuc F."/>
            <person name="Lehrach H."/>
            <person name="Reinhardt R."/>
            <person name="Weissenbach J."/>
            <person name="Roy S.W."/>
            <person name="Artiguenave F."/>
            <person name="Postlethwait J.H."/>
            <person name="Manak J.R."/>
            <person name="Thompson E.M."/>
            <person name="Jaillon O."/>
            <person name="Du Pasquier L."/>
            <person name="Boudinot P."/>
            <person name="Liberles D.A."/>
            <person name="Volff J.N."/>
            <person name="Philippe H."/>
            <person name="Lenhard B."/>
            <person name="Roest Crollius H."/>
            <person name="Wincker P."/>
            <person name="Chourrout D."/>
        </authorList>
    </citation>
    <scope>NUCLEOTIDE SEQUENCE [LARGE SCALE GENOMIC DNA]</scope>
</reference>
<dbReference type="GO" id="GO:0005509">
    <property type="term" value="F:calcium ion binding"/>
    <property type="evidence" value="ECO:0007669"/>
    <property type="project" value="InterPro"/>
</dbReference>
<dbReference type="Gene3D" id="3.20.20.190">
    <property type="entry name" value="Phosphatidylinositol (PI) phosphodiesterase"/>
    <property type="match status" value="1"/>
</dbReference>
<dbReference type="CDD" id="cd13364">
    <property type="entry name" value="PH_PLC_eta"/>
    <property type="match status" value="1"/>
</dbReference>
<keyword evidence="5 9" id="KW-0442">Lipid degradation</keyword>
<dbReference type="GO" id="GO:0007214">
    <property type="term" value="P:gamma-aminobutyric acid signaling pathway"/>
    <property type="evidence" value="ECO:0007669"/>
    <property type="project" value="TreeGrafter"/>
</dbReference>
<evidence type="ECO:0000256" key="7">
    <source>
        <dbReference type="ARBA" id="ARBA00023224"/>
    </source>
</evidence>
<dbReference type="Proteomes" id="UP000011014">
    <property type="component" value="Unassembled WGS sequence"/>
</dbReference>
<evidence type="ECO:0000259" key="10">
    <source>
        <dbReference type="PROSITE" id="PS50003"/>
    </source>
</evidence>
<dbReference type="FunFam" id="1.10.238.10:FF:000005">
    <property type="entry name" value="Phosphoinositide phospholipase C"/>
    <property type="match status" value="1"/>
</dbReference>
<dbReference type="SMART" id="SM00149">
    <property type="entry name" value="PLCYc"/>
    <property type="match status" value="1"/>
</dbReference>
<dbReference type="CDD" id="cd16206">
    <property type="entry name" value="EFh_PRIP"/>
    <property type="match status" value="1"/>
</dbReference>
<dbReference type="SUPFAM" id="SSF49562">
    <property type="entry name" value="C2 domain (Calcium/lipid-binding domain, CaLB)"/>
    <property type="match status" value="1"/>
</dbReference>
<dbReference type="PROSITE" id="PS50007">
    <property type="entry name" value="PIPLC_X_DOMAIN"/>
    <property type="match status" value="1"/>
</dbReference>
<dbReference type="SMART" id="SM00239">
    <property type="entry name" value="C2"/>
    <property type="match status" value="1"/>
</dbReference>
<dbReference type="SUPFAM" id="SSF51695">
    <property type="entry name" value="PLC-like phosphodiesterases"/>
    <property type="match status" value="1"/>
</dbReference>
<sequence length="1016" mass="113628">MYTGGQLVKVRSASRVYRRFYWLDEEKGELRWEPSKKDSDKARVRLSDIHEVRSGKNSEVFLSVDAAEHFPNECAFSIVYGEEYITLDLVASTTEEANIWCTGLRHLISGLATSASPGDTAREAREKWLSDMFSAADVNSDGFMDENESIQLIKSLSDGVRDNVIKTKLREYLKSIKTGPETDQPVGLTQPHFIELFKDVATRAEVYFILVRYASHEDAMSVDDLRSFLEMEQGINASPEMCLTIVAECEPSAQLREKRMLGIDGFTRYLTCDKCALFNPKKRTPTQDMNRPFSHYFISASHNTYLIQDQLSGRTSLSCFQTVLEKGCRCVSFDVWSFVDSNNEKNLMVHHPRNNRQQAVLGIIHEHAFSSSDFPLILVIRVRATESGQLYLAEQLHEYLGDSLCTAEQINTTVANLTPEKLKNKILLELSGRSQDDLNLSHRDQLANSFINYITYSFAHRVAEAILIPVESAMQVRETPLIPRLAKMCFFKTNIVTGIPQKKTELELSVMPETVASRVATNNAEALVEAGSTQIIRVEPNDSRVDCSNYNPLDVWNMGVQMAALHFQTPGLMMDLNEGMFAANGGCGYALKPSIMIDSERTIRSEVTTLHLRVISGTDLPKPRGAGSKGSVIDPYVLIEVFGAATDCAEHRTRTVHNCGRNPVFDESCEFRLTVPDMALIRFVILDDDFIGDEFIGQYTIAHSCLLPGYRVAKLSGIFGENLNGASLLVHVAISSSRETKQKKTVLRRRPNKPMSKLRTVGFKSADELYKSISQSAREAADLRQLHENCTKDFKEAAGLQPVSNVKQVMKHLSGRKMPIKFRMIDNILTMKLDGGQLPEHGRKSAQSTDALVNTNRKLTITGPVLLVKMEAALTQATELSETIESLGSVDGLKSKKASKVHENHAWNCRLLRGQIELLRTAIEVAATQLIQIVECAIQYDMVQGELPDAWREIILNPSPNDQFNDKKLGQRYNTNKFSLRGLHRTLSADSTALGRSLLPKSLKRSSKSSVQDSTS</sequence>
<protein>
    <recommendedName>
        <fullName evidence="3 9">Phosphoinositide phospholipase C</fullName>
        <ecNumber evidence="3 9">3.1.4.11</ecNumber>
    </recommendedName>
</protein>
<dbReference type="PROSITE" id="PS50004">
    <property type="entry name" value="C2"/>
    <property type="match status" value="1"/>
</dbReference>
<dbReference type="GO" id="GO:0016042">
    <property type="term" value="P:lipid catabolic process"/>
    <property type="evidence" value="ECO:0007669"/>
    <property type="project" value="UniProtKB-KW"/>
</dbReference>
<evidence type="ECO:0000256" key="4">
    <source>
        <dbReference type="ARBA" id="ARBA00022490"/>
    </source>
</evidence>
<evidence type="ECO:0000256" key="2">
    <source>
        <dbReference type="ARBA" id="ARBA00004496"/>
    </source>
</evidence>
<comment type="subcellular location">
    <subcellularLocation>
        <location evidence="2">Cytoplasm</location>
    </subcellularLocation>
</comment>
<dbReference type="GO" id="GO:0051209">
    <property type="term" value="P:release of sequestered calcium ion into cytosol"/>
    <property type="evidence" value="ECO:0007669"/>
    <property type="project" value="TreeGrafter"/>
</dbReference>
<dbReference type="InterPro" id="IPR011993">
    <property type="entry name" value="PH-like_dom_sf"/>
</dbReference>
<dbReference type="InterPro" id="IPR011992">
    <property type="entry name" value="EF-hand-dom_pair"/>
</dbReference>
<comment type="cofactor">
    <cofactor evidence="1">
        <name>Ca(2+)</name>
        <dbReference type="ChEBI" id="CHEBI:29108"/>
    </cofactor>
</comment>
<dbReference type="FunFam" id="2.30.29.30:FF:000025">
    <property type="entry name" value="Phosphoinositide phospholipase C"/>
    <property type="match status" value="1"/>
</dbReference>
<dbReference type="InterPro" id="IPR035892">
    <property type="entry name" value="C2_domain_sf"/>
</dbReference>
<dbReference type="SMART" id="SM00148">
    <property type="entry name" value="PLCXc"/>
    <property type="match status" value="1"/>
</dbReference>
<dbReference type="SUPFAM" id="SSF50729">
    <property type="entry name" value="PH domain-like"/>
    <property type="match status" value="1"/>
</dbReference>
<dbReference type="EMBL" id="FN654401">
    <property type="protein sequence ID" value="CBY33177.1"/>
    <property type="molecule type" value="Genomic_DNA"/>
</dbReference>
<dbReference type="GO" id="GO:0004435">
    <property type="term" value="F:phosphatidylinositol-4,5-bisphosphate phospholipase C activity"/>
    <property type="evidence" value="ECO:0007669"/>
    <property type="project" value="UniProtKB-EC"/>
</dbReference>
<dbReference type="InterPro" id="IPR000008">
    <property type="entry name" value="C2_dom"/>
</dbReference>
<keyword evidence="7" id="KW-0807">Transducer</keyword>